<dbReference type="GO" id="GO:0016757">
    <property type="term" value="F:glycosyltransferase activity"/>
    <property type="evidence" value="ECO:0007669"/>
    <property type="project" value="InterPro"/>
</dbReference>
<sequence length="362" mass="41977">MDLKVYINGRFLTQNITGVQRFANEIVKEIDNYLDNNFLEVELLVPRIYNETISYKNIIVKRVGKLNGHFWEQFELPFYASKGLLINLCNTGPMFNKNQITVIHDVAVYSNSENFSFLFKTWYRILLNLQGKFSKRIVTVSNFSKKEIVKNLNIKAKKVQVIYEGKEHFEKLKSNYSIIKKYKLENKPYLLAVSSLNPNKNFGLIIKSLEYLKDVELDIVIAGGTDPKVFNSKNIKIPSKVKYVGYVSDTELKALYEHAFCFIYPSYYEGFGLPPLEAMSIGCPIIISNRASLPEVGGEAALYCNPDDPKDLAMQIRKIFFDKECRMKMIKNGYYQSRKFTWKKSTKELLQIIAKLEREDFV</sequence>
<dbReference type="GO" id="GO:0009103">
    <property type="term" value="P:lipopolysaccharide biosynthetic process"/>
    <property type="evidence" value="ECO:0007669"/>
    <property type="project" value="TreeGrafter"/>
</dbReference>
<dbReference type="EMBL" id="JASUZX010000001">
    <property type="protein sequence ID" value="MDL5039743.1"/>
    <property type="molecule type" value="Genomic_DNA"/>
</dbReference>
<name>A0AAW7CG08_HEYCO</name>
<dbReference type="Proteomes" id="UP001223084">
    <property type="component" value="Unassembled WGS sequence"/>
</dbReference>
<evidence type="ECO:0000256" key="1">
    <source>
        <dbReference type="ARBA" id="ARBA00022679"/>
    </source>
</evidence>
<keyword evidence="1" id="KW-0808">Transferase</keyword>
<feature type="domain" description="Glycosyl transferase family 1" evidence="2">
    <location>
        <begin position="180"/>
        <end position="334"/>
    </location>
</feature>
<organism evidence="3 4">
    <name type="scientific">Heyndrickxia coagulans</name>
    <name type="common">Weizmannia coagulans</name>
    <dbReference type="NCBI Taxonomy" id="1398"/>
    <lineage>
        <taxon>Bacteria</taxon>
        <taxon>Bacillati</taxon>
        <taxon>Bacillota</taxon>
        <taxon>Bacilli</taxon>
        <taxon>Bacillales</taxon>
        <taxon>Bacillaceae</taxon>
        <taxon>Heyndrickxia</taxon>
    </lineage>
</organism>
<dbReference type="Pfam" id="PF00534">
    <property type="entry name" value="Glycos_transf_1"/>
    <property type="match status" value="1"/>
</dbReference>
<proteinExistence type="predicted"/>
<reference evidence="3" key="1">
    <citation type="submission" date="2023-06" db="EMBL/GenBank/DDBJ databases">
        <title>Probiogenomic evaluation and L lactic producing Weizmannia coaggulans BKMTCR2-2 from tree bark.</title>
        <authorList>
            <person name="Mahittikon J."/>
            <person name="Tanasupawat S."/>
        </authorList>
    </citation>
    <scope>NUCLEOTIDE SEQUENCE</scope>
    <source>
        <strain evidence="3">BKMTCR2-2</strain>
    </source>
</reference>
<comment type="caution">
    <text evidence="3">The sequence shown here is derived from an EMBL/GenBank/DDBJ whole genome shotgun (WGS) entry which is preliminary data.</text>
</comment>
<dbReference type="CDD" id="cd03809">
    <property type="entry name" value="GT4_MtfB-like"/>
    <property type="match status" value="1"/>
</dbReference>
<dbReference type="SUPFAM" id="SSF53756">
    <property type="entry name" value="UDP-Glycosyltransferase/glycogen phosphorylase"/>
    <property type="match status" value="1"/>
</dbReference>
<evidence type="ECO:0000313" key="4">
    <source>
        <dbReference type="Proteomes" id="UP001223084"/>
    </source>
</evidence>
<dbReference type="InterPro" id="IPR001296">
    <property type="entry name" value="Glyco_trans_1"/>
</dbReference>
<protein>
    <submittedName>
        <fullName evidence="3">Glycosyltransferase family 1 protein</fullName>
    </submittedName>
</protein>
<dbReference type="PANTHER" id="PTHR46401">
    <property type="entry name" value="GLYCOSYLTRANSFERASE WBBK-RELATED"/>
    <property type="match status" value="1"/>
</dbReference>
<gene>
    <name evidence="3" type="ORF">QN341_01370</name>
</gene>
<dbReference type="Gene3D" id="3.40.50.2000">
    <property type="entry name" value="Glycogen Phosphorylase B"/>
    <property type="match status" value="2"/>
</dbReference>
<evidence type="ECO:0000259" key="2">
    <source>
        <dbReference type="Pfam" id="PF00534"/>
    </source>
</evidence>
<dbReference type="RefSeq" id="WP_285957700.1">
    <property type="nucleotide sequence ID" value="NZ_JASUZX010000001.1"/>
</dbReference>
<accession>A0AAW7CG08</accession>
<dbReference type="PANTHER" id="PTHR46401:SF2">
    <property type="entry name" value="GLYCOSYLTRANSFERASE WBBK-RELATED"/>
    <property type="match status" value="1"/>
</dbReference>
<evidence type="ECO:0000313" key="3">
    <source>
        <dbReference type="EMBL" id="MDL5039743.1"/>
    </source>
</evidence>
<dbReference type="AlphaFoldDB" id="A0AAW7CG08"/>